<evidence type="ECO:0000313" key="1">
    <source>
        <dbReference type="EMBL" id="CAB4296391.1"/>
    </source>
</evidence>
<organism evidence="1 2">
    <name type="scientific">Prunus armeniaca</name>
    <name type="common">Apricot</name>
    <name type="synonym">Armeniaca vulgaris</name>
    <dbReference type="NCBI Taxonomy" id="36596"/>
    <lineage>
        <taxon>Eukaryota</taxon>
        <taxon>Viridiplantae</taxon>
        <taxon>Streptophyta</taxon>
        <taxon>Embryophyta</taxon>
        <taxon>Tracheophyta</taxon>
        <taxon>Spermatophyta</taxon>
        <taxon>Magnoliopsida</taxon>
        <taxon>eudicotyledons</taxon>
        <taxon>Gunneridae</taxon>
        <taxon>Pentapetalae</taxon>
        <taxon>rosids</taxon>
        <taxon>fabids</taxon>
        <taxon>Rosales</taxon>
        <taxon>Rosaceae</taxon>
        <taxon>Amygdaloideae</taxon>
        <taxon>Amygdaleae</taxon>
        <taxon>Prunus</taxon>
    </lineage>
</organism>
<accession>A0A6J5W804</accession>
<sequence>MKIHENWFCSVKHIFRKQNCAADALAVKSKYLKRGAKLSKPKYKRQVLTESHSTPLPLLELHRPLPTPTPNPHHPAQHIHLLCLYFGQNAQSTCILPKIEQDLL</sequence>
<keyword evidence="2" id="KW-1185">Reference proteome</keyword>
<reference evidence="2" key="1">
    <citation type="journal article" date="2020" name="Genome Biol.">
        <title>Gamete binning: chromosome-level and haplotype-resolved genome assembly enabled by high-throughput single-cell sequencing of gamete genomes.</title>
        <authorList>
            <person name="Campoy J.A."/>
            <person name="Sun H."/>
            <person name="Goel M."/>
            <person name="Jiao W.-B."/>
            <person name="Folz-Donahue K."/>
            <person name="Wang N."/>
            <person name="Rubio M."/>
            <person name="Liu C."/>
            <person name="Kukat C."/>
            <person name="Ruiz D."/>
            <person name="Huettel B."/>
            <person name="Schneeberger K."/>
        </authorList>
    </citation>
    <scope>NUCLEOTIDE SEQUENCE [LARGE SCALE GENOMIC DNA]</scope>
    <source>
        <strain evidence="2">cv. Rojo Pasion</strain>
    </source>
</reference>
<dbReference type="EMBL" id="CAEKKB010000001">
    <property type="protein sequence ID" value="CAB4296391.1"/>
    <property type="molecule type" value="Genomic_DNA"/>
</dbReference>
<evidence type="ECO:0000313" key="2">
    <source>
        <dbReference type="Proteomes" id="UP000507245"/>
    </source>
</evidence>
<protein>
    <recommendedName>
        <fullName evidence="3">RNase H type-1 domain-containing protein</fullName>
    </recommendedName>
</protein>
<name>A0A6J5W804_PRUAR</name>
<evidence type="ECO:0008006" key="3">
    <source>
        <dbReference type="Google" id="ProtNLM"/>
    </source>
</evidence>
<proteinExistence type="predicted"/>
<dbReference type="AlphaFoldDB" id="A0A6J5W804"/>
<dbReference type="Proteomes" id="UP000507245">
    <property type="component" value="Unassembled WGS sequence"/>
</dbReference>
<gene>
    <name evidence="1" type="ORF">ORAREDHAP_LOCUS7985</name>
</gene>